<sequence length="545" mass="55895">MVSSERGGTPDSPDKAARRRRVPRNGHGHSHSHSLNDIAADLTPMARRIVIGALSVFGLAMIAGIVLLWPSGGEHPIPAQFRGADGGAIHAVDGKIVSQTRGDCLNQMVGTIADTADIPISGAGTGPCIESVVSITSGSDSGKYTLLEVPTNRAQSGSGPDSSAQTLGAPDDPQPGQPTLHIGDAVRMSTTPGPDGQPRYTFFDFGRTTSTIVWAILFAGAIILVAAWRGLRSLIGLVFAFVVLGAFTLPAILDGESPVAVAVVSSAAILFVVLYLAHGISMRTSSALLGTLMSLLLAGVLSWASITTMNLTGLSSDQTTNLQVYQGGISVSGLLLAGFIIGTLGVLNDVTITQASAAFELAAAGEPSRLATFRAAMRVGRDHIASTVYTLVFAYAGSALPLLLLFSVARQPFGSLLTSDTVAVELARSFVGGIAIALSVPLTTGIAAALARPSGARAAEGPAGEVSGTPRVDAPLTDSRTAPAQSASSRPGSPRPEPTRRPPARGAPGPQAPKPQATVRDAPSPPPSRRAPEPPPRTGRHSMPD</sequence>
<evidence type="ECO:0000256" key="1">
    <source>
        <dbReference type="SAM" id="MobiDB-lite"/>
    </source>
</evidence>
<feature type="transmembrane region" description="Helical" evidence="2">
    <location>
        <begin position="324"/>
        <end position="347"/>
    </location>
</feature>
<keyword evidence="2" id="KW-1133">Transmembrane helix</keyword>
<feature type="transmembrane region" description="Helical" evidence="2">
    <location>
        <begin position="284"/>
        <end position="304"/>
    </location>
</feature>
<feature type="compositionally biased region" description="Basic residues" evidence="1">
    <location>
        <begin position="17"/>
        <end position="32"/>
    </location>
</feature>
<dbReference type="InterPro" id="IPR012507">
    <property type="entry name" value="YibE_F"/>
</dbReference>
<dbReference type="RefSeq" id="WP_006370951.1">
    <property type="nucleotide sequence ID" value="NZ_JAAXPC010000013.1"/>
</dbReference>
<reference evidence="3 4" key="1">
    <citation type="submission" date="2020-04" db="EMBL/GenBank/DDBJ databases">
        <title>MicrobeNet Type strains.</title>
        <authorList>
            <person name="Nicholson A.C."/>
        </authorList>
    </citation>
    <scope>NUCLEOTIDE SEQUENCE [LARGE SCALE GENOMIC DNA]</scope>
    <source>
        <strain evidence="3 4">ATCC BAA-14</strain>
    </source>
</reference>
<feature type="transmembrane region" description="Helical" evidence="2">
    <location>
        <begin position="429"/>
        <end position="451"/>
    </location>
</feature>
<feature type="transmembrane region" description="Helical" evidence="2">
    <location>
        <begin position="235"/>
        <end position="253"/>
    </location>
</feature>
<feature type="transmembrane region" description="Helical" evidence="2">
    <location>
        <begin position="259"/>
        <end position="277"/>
    </location>
</feature>
<dbReference type="PANTHER" id="PTHR41771">
    <property type="entry name" value="MEMBRANE PROTEIN-RELATED"/>
    <property type="match status" value="1"/>
</dbReference>
<comment type="caution">
    <text evidence="3">The sequence shown here is derived from an EMBL/GenBank/DDBJ whole genome shotgun (WGS) entry which is preliminary data.</text>
</comment>
<feature type="region of interest" description="Disordered" evidence="1">
    <location>
        <begin position="457"/>
        <end position="545"/>
    </location>
</feature>
<keyword evidence="2" id="KW-0812">Transmembrane</keyword>
<feature type="compositionally biased region" description="Pro residues" evidence="1">
    <location>
        <begin position="523"/>
        <end position="537"/>
    </location>
</feature>
<evidence type="ECO:0000313" key="3">
    <source>
        <dbReference type="EMBL" id="NKY03961.1"/>
    </source>
</evidence>
<feature type="compositionally biased region" description="Low complexity" evidence="1">
    <location>
        <begin position="504"/>
        <end position="517"/>
    </location>
</feature>
<dbReference type="AlphaFoldDB" id="A0A846WUA0"/>
<dbReference type="Proteomes" id="UP000563898">
    <property type="component" value="Unassembled WGS sequence"/>
</dbReference>
<keyword evidence="2" id="KW-0472">Membrane</keyword>
<feature type="compositionally biased region" description="Polar residues" evidence="1">
    <location>
        <begin position="152"/>
        <end position="166"/>
    </location>
</feature>
<organism evidence="3 4">
    <name type="scientific">Gordonia polyisoprenivorans</name>
    <dbReference type="NCBI Taxonomy" id="84595"/>
    <lineage>
        <taxon>Bacteria</taxon>
        <taxon>Bacillati</taxon>
        <taxon>Actinomycetota</taxon>
        <taxon>Actinomycetes</taxon>
        <taxon>Mycobacteriales</taxon>
        <taxon>Gordoniaceae</taxon>
        <taxon>Gordonia</taxon>
    </lineage>
</organism>
<evidence type="ECO:0000313" key="4">
    <source>
        <dbReference type="Proteomes" id="UP000563898"/>
    </source>
</evidence>
<feature type="region of interest" description="Disordered" evidence="1">
    <location>
        <begin position="1"/>
        <end position="35"/>
    </location>
</feature>
<gene>
    <name evidence="3" type="ORF">HGA05_20535</name>
</gene>
<evidence type="ECO:0000256" key="2">
    <source>
        <dbReference type="SAM" id="Phobius"/>
    </source>
</evidence>
<accession>A0A846WUA0</accession>
<name>A0A846WUA0_9ACTN</name>
<feature type="transmembrane region" description="Helical" evidence="2">
    <location>
        <begin position="49"/>
        <end position="69"/>
    </location>
</feature>
<protein>
    <submittedName>
        <fullName evidence="3">YibE/F family protein</fullName>
    </submittedName>
</protein>
<proteinExistence type="predicted"/>
<feature type="transmembrane region" description="Helical" evidence="2">
    <location>
        <begin position="211"/>
        <end position="228"/>
    </location>
</feature>
<feature type="compositionally biased region" description="Low complexity" evidence="1">
    <location>
        <begin position="482"/>
        <end position="492"/>
    </location>
</feature>
<feature type="region of interest" description="Disordered" evidence="1">
    <location>
        <begin position="151"/>
        <end position="181"/>
    </location>
</feature>
<dbReference type="PANTHER" id="PTHR41771:SF1">
    <property type="entry name" value="MEMBRANE PROTEIN"/>
    <property type="match status" value="1"/>
</dbReference>
<feature type="transmembrane region" description="Helical" evidence="2">
    <location>
        <begin position="387"/>
        <end position="409"/>
    </location>
</feature>
<dbReference type="EMBL" id="JAAXPC010000013">
    <property type="protein sequence ID" value="NKY03961.1"/>
    <property type="molecule type" value="Genomic_DNA"/>
</dbReference>
<dbReference type="Pfam" id="PF07907">
    <property type="entry name" value="YibE_F"/>
    <property type="match status" value="1"/>
</dbReference>